<keyword evidence="2" id="KW-0663">Pyridoxal phosphate</keyword>
<evidence type="ECO:0000313" key="4">
    <source>
        <dbReference type="EMBL" id="GAH62985.1"/>
    </source>
</evidence>
<dbReference type="InterPro" id="IPR015424">
    <property type="entry name" value="PyrdxlP-dep_Trfase"/>
</dbReference>
<comment type="cofactor">
    <cofactor evidence="1">
        <name>pyridoxal 5'-phosphate</name>
        <dbReference type="ChEBI" id="CHEBI:597326"/>
    </cofactor>
</comment>
<dbReference type="AlphaFoldDB" id="X1I121"/>
<keyword evidence="3" id="KW-0456">Lyase</keyword>
<protein>
    <recommendedName>
        <fullName evidence="5">Aspartate aminotransferase family protein</fullName>
    </recommendedName>
</protein>
<dbReference type="InterPro" id="IPR050477">
    <property type="entry name" value="GrpII_AminoAcid_Decarb"/>
</dbReference>
<organism evidence="4">
    <name type="scientific">marine sediment metagenome</name>
    <dbReference type="NCBI Taxonomy" id="412755"/>
    <lineage>
        <taxon>unclassified sequences</taxon>
        <taxon>metagenomes</taxon>
        <taxon>ecological metagenomes</taxon>
    </lineage>
</organism>
<dbReference type="EMBL" id="BARU01033015">
    <property type="protein sequence ID" value="GAH62985.1"/>
    <property type="molecule type" value="Genomic_DNA"/>
</dbReference>
<dbReference type="GO" id="GO:0030170">
    <property type="term" value="F:pyridoxal phosphate binding"/>
    <property type="evidence" value="ECO:0007669"/>
    <property type="project" value="InterPro"/>
</dbReference>
<sequence length="231" mass="25754">MARQKVILPKEGIPRDELLKIMGEARKGDANWQNGRMWSLVNRASDEHTELLKEVFNMFFSENALSPFAFPSLKKFESEVISMTIDLLGGNRRACGSMTSGGTESILLAVKTYRDWARDKFPEIKEPEMILPSSAHPSFEKAAKYFDVKPIYVPVDDKSYRADVKAMKDILSENTILIVGSAPDYPRGVVDPITELGALAKESGIGMHVDACLGGYMLPFARKLGYNIPDF</sequence>
<dbReference type="Pfam" id="PF00282">
    <property type="entry name" value="Pyridoxal_deC"/>
    <property type="match status" value="1"/>
</dbReference>
<name>X1I121_9ZZZZ</name>
<dbReference type="GO" id="GO:0016830">
    <property type="term" value="F:carbon-carbon lyase activity"/>
    <property type="evidence" value="ECO:0007669"/>
    <property type="project" value="InterPro"/>
</dbReference>
<dbReference type="PANTHER" id="PTHR42735">
    <property type="match status" value="1"/>
</dbReference>
<evidence type="ECO:0000256" key="3">
    <source>
        <dbReference type="ARBA" id="ARBA00023239"/>
    </source>
</evidence>
<evidence type="ECO:0000256" key="1">
    <source>
        <dbReference type="ARBA" id="ARBA00001933"/>
    </source>
</evidence>
<dbReference type="InterPro" id="IPR002129">
    <property type="entry name" value="PyrdxlP-dep_de-COase"/>
</dbReference>
<reference evidence="4" key="1">
    <citation type="journal article" date="2014" name="Front. Microbiol.">
        <title>High frequency of phylogenetically diverse reductive dehalogenase-homologous genes in deep subseafloor sedimentary metagenomes.</title>
        <authorList>
            <person name="Kawai M."/>
            <person name="Futagami T."/>
            <person name="Toyoda A."/>
            <person name="Takaki Y."/>
            <person name="Nishi S."/>
            <person name="Hori S."/>
            <person name="Arai W."/>
            <person name="Tsubouchi T."/>
            <person name="Morono Y."/>
            <person name="Uchiyama I."/>
            <person name="Ito T."/>
            <person name="Fujiyama A."/>
            <person name="Inagaki F."/>
            <person name="Takami H."/>
        </authorList>
    </citation>
    <scope>NUCLEOTIDE SEQUENCE</scope>
    <source>
        <strain evidence="4">Expedition CK06-06</strain>
    </source>
</reference>
<proteinExistence type="predicted"/>
<feature type="non-terminal residue" evidence="4">
    <location>
        <position position="231"/>
    </location>
</feature>
<evidence type="ECO:0008006" key="5">
    <source>
        <dbReference type="Google" id="ProtNLM"/>
    </source>
</evidence>
<dbReference type="InterPro" id="IPR015421">
    <property type="entry name" value="PyrdxlP-dep_Trfase_major"/>
</dbReference>
<dbReference type="GO" id="GO:0019752">
    <property type="term" value="P:carboxylic acid metabolic process"/>
    <property type="evidence" value="ECO:0007669"/>
    <property type="project" value="InterPro"/>
</dbReference>
<accession>X1I121</accession>
<evidence type="ECO:0000256" key="2">
    <source>
        <dbReference type="ARBA" id="ARBA00022898"/>
    </source>
</evidence>
<dbReference type="PANTHER" id="PTHR42735:SF6">
    <property type="entry name" value="SPHINGOSINE-1-PHOSPHATE LYASE 1"/>
    <property type="match status" value="1"/>
</dbReference>
<comment type="caution">
    <text evidence="4">The sequence shown here is derived from an EMBL/GenBank/DDBJ whole genome shotgun (WGS) entry which is preliminary data.</text>
</comment>
<gene>
    <name evidence="4" type="ORF">S03H2_51988</name>
</gene>
<dbReference type="SUPFAM" id="SSF53383">
    <property type="entry name" value="PLP-dependent transferases"/>
    <property type="match status" value="1"/>
</dbReference>
<dbReference type="Gene3D" id="3.40.640.10">
    <property type="entry name" value="Type I PLP-dependent aspartate aminotransferase-like (Major domain)"/>
    <property type="match status" value="1"/>
</dbReference>